<keyword evidence="5" id="KW-1185">Reference proteome</keyword>
<keyword evidence="2" id="KW-0233">DNA recombination</keyword>
<sequence length="434" mass="50381">MASLKYLIQSKNNPATIYLRLSIDRGSNFKKKIPLVVNPKNWSIKKGKALEKDISEKNLNSELSKLETFIIEKLNISQKNNEVINSLWLENKIDVYFGDRNNSNEGTDFSVLTNYLDYYIAEKEKEYEKGLITLGTLKKVKTVKNNILEFQKYSKRSFRISDINKEFISNIEYYSKNILNHSPNTIGRFIKFIKAIVHHAQNNQGITISNDINLIKGYSLKTPKTYLSFEEIEKIEQTTFTQDYLDNARDWLIIGCFTGQRVSDLLNFTSSDLIQIQGKDLIQIKQQKTQKLVSIPIHPKVRSILEKRNGEFPRKISDQKFNLFIKEVCNLSGIDSLTKGLRMNPETKRREEGIYPKWELVTSHICRRSFATNFYGKIPTSLIIGITAHSTEKQYLEYVGKPEQDKSLQVAELWENEEKEKLKKIVKLKLVSNE</sequence>
<dbReference type="PANTHER" id="PTHR30349:SF64">
    <property type="entry name" value="PROPHAGE INTEGRASE INTD-RELATED"/>
    <property type="match status" value="1"/>
</dbReference>
<dbReference type="InterPro" id="IPR013762">
    <property type="entry name" value="Integrase-like_cat_sf"/>
</dbReference>
<dbReference type="Gene3D" id="1.10.443.10">
    <property type="entry name" value="Intergrase catalytic core"/>
    <property type="match status" value="1"/>
</dbReference>
<evidence type="ECO:0000313" key="4">
    <source>
        <dbReference type="EMBL" id="TWP29257.1"/>
    </source>
</evidence>
<evidence type="ECO:0000313" key="5">
    <source>
        <dbReference type="Proteomes" id="UP000319499"/>
    </source>
</evidence>
<dbReference type="GO" id="GO:0003677">
    <property type="term" value="F:DNA binding"/>
    <property type="evidence" value="ECO:0007669"/>
    <property type="project" value="UniProtKB-KW"/>
</dbReference>
<dbReference type="RefSeq" id="WP_146291883.1">
    <property type="nucleotide sequence ID" value="NZ_SELH01000015.1"/>
</dbReference>
<dbReference type="InterPro" id="IPR050090">
    <property type="entry name" value="Tyrosine_recombinase_XerCD"/>
</dbReference>
<evidence type="ECO:0000256" key="2">
    <source>
        <dbReference type="ARBA" id="ARBA00023172"/>
    </source>
</evidence>
<dbReference type="CDD" id="cd01185">
    <property type="entry name" value="INTN1_C_like"/>
    <property type="match status" value="1"/>
</dbReference>
<dbReference type="SUPFAM" id="SSF56349">
    <property type="entry name" value="DNA breaking-rejoining enzymes"/>
    <property type="match status" value="1"/>
</dbReference>
<dbReference type="Gene3D" id="1.10.150.130">
    <property type="match status" value="1"/>
</dbReference>
<evidence type="ECO:0000259" key="3">
    <source>
        <dbReference type="Pfam" id="PF13102"/>
    </source>
</evidence>
<protein>
    <recommendedName>
        <fullName evidence="3">Phage integrase SAM-like domain-containing protein</fullName>
    </recommendedName>
</protein>
<dbReference type="PANTHER" id="PTHR30349">
    <property type="entry name" value="PHAGE INTEGRASE-RELATED"/>
    <property type="match status" value="1"/>
</dbReference>
<comment type="caution">
    <text evidence="4">The sequence shown here is derived from an EMBL/GenBank/DDBJ whole genome shotgun (WGS) entry which is preliminary data.</text>
</comment>
<dbReference type="OrthoDB" id="1493636at2"/>
<gene>
    <name evidence="4" type="ORF">ETU09_03290</name>
</gene>
<dbReference type="Proteomes" id="UP000319499">
    <property type="component" value="Unassembled WGS sequence"/>
</dbReference>
<organism evidence="4 5">
    <name type="scientific">Apibacter muscae</name>
    <dbReference type="NCBI Taxonomy" id="2509004"/>
    <lineage>
        <taxon>Bacteria</taxon>
        <taxon>Pseudomonadati</taxon>
        <taxon>Bacteroidota</taxon>
        <taxon>Flavobacteriia</taxon>
        <taxon>Flavobacteriales</taxon>
        <taxon>Weeksellaceae</taxon>
        <taxon>Apibacter</taxon>
    </lineage>
</organism>
<dbReference type="GO" id="GO:0006310">
    <property type="term" value="P:DNA recombination"/>
    <property type="evidence" value="ECO:0007669"/>
    <property type="project" value="UniProtKB-KW"/>
</dbReference>
<dbReference type="EMBL" id="SELH01000015">
    <property type="protein sequence ID" value="TWP29257.1"/>
    <property type="molecule type" value="Genomic_DNA"/>
</dbReference>
<dbReference type="InterPro" id="IPR011010">
    <property type="entry name" value="DNA_brk_join_enz"/>
</dbReference>
<dbReference type="Pfam" id="PF13102">
    <property type="entry name" value="Phage_int_SAM_5"/>
    <property type="match status" value="1"/>
</dbReference>
<dbReference type="InterPro" id="IPR010998">
    <property type="entry name" value="Integrase_recombinase_N"/>
</dbReference>
<dbReference type="AlphaFoldDB" id="A0A563DGJ2"/>
<accession>A0A563DGJ2</accession>
<proteinExistence type="predicted"/>
<evidence type="ECO:0000256" key="1">
    <source>
        <dbReference type="ARBA" id="ARBA00023125"/>
    </source>
</evidence>
<name>A0A563DGJ2_9FLAO</name>
<reference evidence="4 5" key="1">
    <citation type="submission" date="2019-02" db="EMBL/GenBank/DDBJ databases">
        <title>Apibacter muscae sp. nov.: a novel member of the house fly microbiota.</title>
        <authorList>
            <person name="Park R."/>
        </authorList>
    </citation>
    <scope>NUCLEOTIDE SEQUENCE [LARGE SCALE GENOMIC DNA]</scope>
    <source>
        <strain evidence="4 5">AL1</strain>
    </source>
</reference>
<dbReference type="GO" id="GO:0015074">
    <property type="term" value="P:DNA integration"/>
    <property type="evidence" value="ECO:0007669"/>
    <property type="project" value="InterPro"/>
</dbReference>
<keyword evidence="1" id="KW-0238">DNA-binding</keyword>
<dbReference type="InterPro" id="IPR025269">
    <property type="entry name" value="SAM-like_dom"/>
</dbReference>
<feature type="domain" description="Phage integrase SAM-like" evidence="3">
    <location>
        <begin position="112"/>
        <end position="206"/>
    </location>
</feature>